<dbReference type="EC" id="2.1.1.-" evidence="4"/>
<dbReference type="PANTHER" id="PTHR43619:SF2">
    <property type="entry name" value="S-ADENOSYL-L-METHIONINE-DEPENDENT METHYLTRANSFERASES SUPERFAMILY PROTEIN"/>
    <property type="match status" value="1"/>
</dbReference>
<evidence type="ECO:0000256" key="3">
    <source>
        <dbReference type="ARBA" id="ARBA00022679"/>
    </source>
</evidence>
<evidence type="ECO:0000256" key="2">
    <source>
        <dbReference type="ARBA" id="ARBA00022603"/>
    </source>
</evidence>
<evidence type="ECO:0000256" key="1">
    <source>
        <dbReference type="ARBA" id="ARBA00008138"/>
    </source>
</evidence>
<organism evidence="5 6">
    <name type="scientific">Rhizobium oryzicola</name>
    <dbReference type="NCBI Taxonomy" id="1232668"/>
    <lineage>
        <taxon>Bacteria</taxon>
        <taxon>Pseudomonadati</taxon>
        <taxon>Pseudomonadota</taxon>
        <taxon>Alphaproteobacteria</taxon>
        <taxon>Hyphomicrobiales</taxon>
        <taxon>Rhizobiaceae</taxon>
        <taxon>Rhizobium/Agrobacterium group</taxon>
        <taxon>Rhizobium</taxon>
    </lineage>
</organism>
<dbReference type="NCBIfam" id="TIGR00027">
    <property type="entry name" value="mthyl_TIGR00027"/>
    <property type="match status" value="1"/>
</dbReference>
<accession>A0ABT8SS73</accession>
<comment type="similarity">
    <text evidence="1 4">Belongs to the UPF0677 family.</text>
</comment>
<evidence type="ECO:0000313" key="6">
    <source>
        <dbReference type="Proteomes" id="UP001169006"/>
    </source>
</evidence>
<dbReference type="SUPFAM" id="SSF53335">
    <property type="entry name" value="S-adenosyl-L-methionine-dependent methyltransferases"/>
    <property type="match status" value="1"/>
</dbReference>
<protein>
    <recommendedName>
        <fullName evidence="4">S-adenosyl-L-methionine-dependent methyltransferase</fullName>
        <ecNumber evidence="4">2.1.1.-</ecNumber>
    </recommendedName>
</protein>
<dbReference type="Pfam" id="PF04072">
    <property type="entry name" value="LCM"/>
    <property type="match status" value="1"/>
</dbReference>
<name>A0ABT8SS73_9HYPH</name>
<dbReference type="InterPro" id="IPR029063">
    <property type="entry name" value="SAM-dependent_MTases_sf"/>
</dbReference>
<dbReference type="PANTHER" id="PTHR43619">
    <property type="entry name" value="S-ADENOSYL-L-METHIONINE-DEPENDENT METHYLTRANSFERASE YKTD-RELATED"/>
    <property type="match status" value="1"/>
</dbReference>
<keyword evidence="3 5" id="KW-0808">Transferase</keyword>
<dbReference type="InterPro" id="IPR011610">
    <property type="entry name" value="SAM_mthyl_Trfase_ML2640-like"/>
</dbReference>
<reference evidence="5" key="2">
    <citation type="submission" date="2023-07" db="EMBL/GenBank/DDBJ databases">
        <authorList>
            <person name="Sun H."/>
        </authorList>
    </citation>
    <scope>NUCLEOTIDE SEQUENCE</scope>
    <source>
        <strain evidence="5">05753</strain>
    </source>
</reference>
<comment type="function">
    <text evidence="4">Exhibits S-adenosyl-L-methionine-dependent methyltransferase activity.</text>
</comment>
<evidence type="ECO:0000313" key="5">
    <source>
        <dbReference type="EMBL" id="MDO1580878.1"/>
    </source>
</evidence>
<dbReference type="GO" id="GO:0008168">
    <property type="term" value="F:methyltransferase activity"/>
    <property type="evidence" value="ECO:0007669"/>
    <property type="project" value="UniProtKB-KW"/>
</dbReference>
<dbReference type="RefSeq" id="WP_302075021.1">
    <property type="nucleotide sequence ID" value="NZ_JAUKWQ010000001.1"/>
</dbReference>
<keyword evidence="6" id="KW-1185">Reference proteome</keyword>
<gene>
    <name evidence="5" type="ORF">Q2T52_02100</name>
</gene>
<evidence type="ECO:0000256" key="4">
    <source>
        <dbReference type="RuleBase" id="RU362030"/>
    </source>
</evidence>
<proteinExistence type="inferred from homology"/>
<dbReference type="InterPro" id="IPR007213">
    <property type="entry name" value="Ppm1/Ppm2/Tcmp"/>
</dbReference>
<keyword evidence="2 4" id="KW-0489">Methyltransferase</keyword>
<sequence>MALTGPSKTARGAAGYRAAHQAADGATIFRDPFARLILEPDALAEADERARDPASRNIRLFMAARSRFADDCLEAAVARCVRQVVVLGAGLDTLALRNPFREIGVKVYEVDQPLTQAWKRERLAAAKLRAPNELVWVPVDFETDDLSTSLATAGFRPDQSAIYVWLGVTPYLTRPAVFSLLEKVAQSPDAAIVFDYSEPIENYPPERRPAIAAMAERVAAAGEPWLTLLDPIDLRLTLEGMGYTSIEDLGPGDVAARYFGGDHAQSRGGAGPHLVLASTDRKLTEI</sequence>
<dbReference type="Gene3D" id="3.40.50.150">
    <property type="entry name" value="Vaccinia Virus protein VP39"/>
    <property type="match status" value="1"/>
</dbReference>
<keyword evidence="4" id="KW-0949">S-adenosyl-L-methionine</keyword>
<dbReference type="EMBL" id="JAUKWQ010000001">
    <property type="protein sequence ID" value="MDO1580878.1"/>
    <property type="molecule type" value="Genomic_DNA"/>
</dbReference>
<dbReference type="GO" id="GO:0032259">
    <property type="term" value="P:methylation"/>
    <property type="evidence" value="ECO:0007669"/>
    <property type="project" value="UniProtKB-KW"/>
</dbReference>
<comment type="caution">
    <text evidence="5">The sequence shown here is derived from an EMBL/GenBank/DDBJ whole genome shotgun (WGS) entry which is preliminary data.</text>
</comment>
<reference evidence="5" key="1">
    <citation type="journal article" date="2015" name="Int. J. Syst. Evol. Microbiol.">
        <title>Rhizobium oryzicola sp. nov., potential plant-growth-promoting endophytic bacteria isolated from rice roots.</title>
        <authorList>
            <person name="Zhang X.X."/>
            <person name="Gao J.S."/>
            <person name="Cao Y.H."/>
            <person name="Sheirdil R.A."/>
            <person name="Wang X.C."/>
            <person name="Zhang L."/>
        </authorList>
    </citation>
    <scope>NUCLEOTIDE SEQUENCE</scope>
    <source>
        <strain evidence="5">05753</strain>
    </source>
</reference>
<dbReference type="Proteomes" id="UP001169006">
    <property type="component" value="Unassembled WGS sequence"/>
</dbReference>